<dbReference type="EMBL" id="JBANRG010000004">
    <property type="protein sequence ID" value="KAK7466927.1"/>
    <property type="molecule type" value="Genomic_DNA"/>
</dbReference>
<comment type="caution">
    <text evidence="10">The sequence shown here is derived from an EMBL/GenBank/DDBJ whole genome shotgun (WGS) entry which is preliminary data.</text>
</comment>
<feature type="domain" description="Chorismate-utilising enzyme C-terminal" evidence="8">
    <location>
        <begin position="227"/>
        <end position="480"/>
    </location>
</feature>
<keyword evidence="6" id="KW-0057">Aromatic amino acid biosynthesis</keyword>
<dbReference type="Pfam" id="PF00425">
    <property type="entry name" value="Chorismate_bind"/>
    <property type="match status" value="1"/>
</dbReference>
<dbReference type="SUPFAM" id="SSF56322">
    <property type="entry name" value="ADC synthase"/>
    <property type="match status" value="1"/>
</dbReference>
<comment type="pathway">
    <text evidence="1">Amino-acid biosynthesis; L-tryptophan biosynthesis; L-tryptophan from chorismate: step 1/5.</text>
</comment>
<dbReference type="Gene3D" id="3.60.120.10">
    <property type="entry name" value="Anthranilate synthase"/>
    <property type="match status" value="1"/>
</dbReference>
<evidence type="ECO:0000256" key="1">
    <source>
        <dbReference type="ARBA" id="ARBA00004873"/>
    </source>
</evidence>
<dbReference type="InterPro" id="IPR005801">
    <property type="entry name" value="ADC_synthase"/>
</dbReference>
<name>A0ABR1JVA0_9AGAR</name>
<feature type="domain" description="Anthranilate synthase component I N-terminal" evidence="9">
    <location>
        <begin position="37"/>
        <end position="167"/>
    </location>
</feature>
<dbReference type="InterPro" id="IPR015890">
    <property type="entry name" value="Chorismate_C"/>
</dbReference>
<evidence type="ECO:0000256" key="7">
    <source>
        <dbReference type="ARBA" id="ARBA00023239"/>
    </source>
</evidence>
<evidence type="ECO:0000256" key="4">
    <source>
        <dbReference type="ARBA" id="ARBA00022605"/>
    </source>
</evidence>
<sequence>MNTSKLPAHPSLSDVENIILKEKRGNCVPVYVELPADLITPCMAYLRIAKDSKYSFLLESVIGGENVARYSFIGADPFKVIKTGPGEEHQGDPMTVLQKELSLHQYVKIPEVPTFTGGAIGYVAYDCIQHFEPKTACELKDPLGIPEAIFMLVDTLLIYDHIFQTLKVVSHVFSPPNAGPENLAFVYQTAVAKARRLAKSLLVTTTPEPPQPPISLGLDAVSNVGKSGYEGFVTTLKKHIVAGDIIQAVPSQRLERPTTLHPFNAYRQLRQVNPSPYMFYLDCGDVQFVGASPETLCKVDKNIVFNHAIAGTTKRGKTPEEDEKLGAALLASEKDRAEHIMLVDLARNDVNRVCDPKTVKVDHLMKLEKFSHVIHITSQVSGKLREGLTRFDAFRSIFPAGTVSGAPKIKAIEIISSLEKERRGVYAGAVGRFDFAGDSMDTCIAIRTMTFKDGKVYLQAGGGIVFDSVEEDEYIETINKLGGNVRALEAAEQHWYSIQNSGIRSASD</sequence>
<proteinExistence type="inferred from homology"/>
<keyword evidence="4" id="KW-0028">Amino-acid biosynthesis</keyword>
<evidence type="ECO:0000256" key="3">
    <source>
        <dbReference type="ARBA" id="ARBA00012266"/>
    </source>
</evidence>
<dbReference type="Proteomes" id="UP001498398">
    <property type="component" value="Unassembled WGS sequence"/>
</dbReference>
<protein>
    <recommendedName>
        <fullName evidence="3">anthranilate synthase</fullName>
        <ecNumber evidence="3">4.1.3.27</ecNumber>
    </recommendedName>
</protein>
<evidence type="ECO:0000259" key="8">
    <source>
        <dbReference type="Pfam" id="PF00425"/>
    </source>
</evidence>
<dbReference type="EC" id="4.1.3.27" evidence="3"/>
<comment type="similarity">
    <text evidence="2">Belongs to the anthranilate synthase component I family.</text>
</comment>
<dbReference type="PANTHER" id="PTHR11236">
    <property type="entry name" value="AMINOBENZOATE/ANTHRANILATE SYNTHASE"/>
    <property type="match status" value="1"/>
</dbReference>
<dbReference type="NCBIfam" id="TIGR00564">
    <property type="entry name" value="trpE_most"/>
    <property type="match status" value="1"/>
</dbReference>
<evidence type="ECO:0000256" key="6">
    <source>
        <dbReference type="ARBA" id="ARBA00023141"/>
    </source>
</evidence>
<dbReference type="Pfam" id="PF04715">
    <property type="entry name" value="Anth_synt_I_N"/>
    <property type="match status" value="1"/>
</dbReference>
<dbReference type="PANTHER" id="PTHR11236:SF9">
    <property type="entry name" value="ANTHRANILATE SYNTHASE COMPONENT 1"/>
    <property type="match status" value="1"/>
</dbReference>
<gene>
    <name evidence="10" type="primary">TRP2</name>
    <name evidence="10" type="ORF">VKT23_003991</name>
</gene>
<evidence type="ECO:0000256" key="5">
    <source>
        <dbReference type="ARBA" id="ARBA00022822"/>
    </source>
</evidence>
<dbReference type="InterPro" id="IPR019999">
    <property type="entry name" value="Anth_synth_I-like"/>
</dbReference>
<evidence type="ECO:0000256" key="2">
    <source>
        <dbReference type="ARBA" id="ARBA00009562"/>
    </source>
</evidence>
<accession>A0ABR1JVA0</accession>
<organism evidence="10 11">
    <name type="scientific">Marasmiellus scandens</name>
    <dbReference type="NCBI Taxonomy" id="2682957"/>
    <lineage>
        <taxon>Eukaryota</taxon>
        <taxon>Fungi</taxon>
        <taxon>Dikarya</taxon>
        <taxon>Basidiomycota</taxon>
        <taxon>Agaricomycotina</taxon>
        <taxon>Agaricomycetes</taxon>
        <taxon>Agaricomycetidae</taxon>
        <taxon>Agaricales</taxon>
        <taxon>Marasmiineae</taxon>
        <taxon>Omphalotaceae</taxon>
        <taxon>Marasmiellus</taxon>
    </lineage>
</organism>
<dbReference type="InterPro" id="IPR005256">
    <property type="entry name" value="Anth_synth_I_PabB"/>
</dbReference>
<keyword evidence="7 10" id="KW-0456">Lyase</keyword>
<dbReference type="InterPro" id="IPR006805">
    <property type="entry name" value="Anth_synth_I_N"/>
</dbReference>
<dbReference type="GO" id="GO:0004049">
    <property type="term" value="F:anthranilate synthase activity"/>
    <property type="evidence" value="ECO:0007669"/>
    <property type="project" value="UniProtKB-EC"/>
</dbReference>
<keyword evidence="11" id="KW-1185">Reference proteome</keyword>
<evidence type="ECO:0000313" key="10">
    <source>
        <dbReference type="EMBL" id="KAK7466927.1"/>
    </source>
</evidence>
<evidence type="ECO:0000313" key="11">
    <source>
        <dbReference type="Proteomes" id="UP001498398"/>
    </source>
</evidence>
<dbReference type="PRINTS" id="PR00095">
    <property type="entry name" value="ANTSNTHASEI"/>
</dbReference>
<reference evidence="10 11" key="1">
    <citation type="submission" date="2024-01" db="EMBL/GenBank/DDBJ databases">
        <title>A draft genome for the cacao thread blight pathogen Marasmiellus scandens.</title>
        <authorList>
            <person name="Baruah I.K."/>
            <person name="Leung J."/>
            <person name="Bukari Y."/>
            <person name="Amoako-Attah I."/>
            <person name="Meinhardt L.W."/>
            <person name="Bailey B.A."/>
            <person name="Cohen S.P."/>
        </authorList>
    </citation>
    <scope>NUCLEOTIDE SEQUENCE [LARGE SCALE GENOMIC DNA]</scope>
    <source>
        <strain evidence="10 11">GH-19</strain>
    </source>
</reference>
<keyword evidence="5" id="KW-0822">Tryptophan biosynthesis</keyword>
<evidence type="ECO:0000259" key="9">
    <source>
        <dbReference type="Pfam" id="PF04715"/>
    </source>
</evidence>